<feature type="chain" id="PRO_5043486699" description="Histidine-rich glycoprotein-like" evidence="1">
    <location>
        <begin position="27"/>
        <end position="387"/>
    </location>
</feature>
<evidence type="ECO:0000313" key="2">
    <source>
        <dbReference type="EMBL" id="KAL0279731.1"/>
    </source>
</evidence>
<reference evidence="2" key="1">
    <citation type="journal article" date="2024" name="Gigascience">
        <title>Chromosome-level genome of the poultry shaft louse Menopon gallinae provides insight into the host-switching and adaptive evolution of parasitic lice.</title>
        <authorList>
            <person name="Xu Y."/>
            <person name="Ma L."/>
            <person name="Liu S."/>
            <person name="Liang Y."/>
            <person name="Liu Q."/>
            <person name="He Z."/>
            <person name="Tian L."/>
            <person name="Duan Y."/>
            <person name="Cai W."/>
            <person name="Li H."/>
            <person name="Song F."/>
        </authorList>
    </citation>
    <scope>NUCLEOTIDE SEQUENCE</scope>
    <source>
        <strain evidence="2">Cailab_2023a</strain>
    </source>
</reference>
<proteinExistence type="predicted"/>
<organism evidence="2">
    <name type="scientific">Menopon gallinae</name>
    <name type="common">poultry shaft louse</name>
    <dbReference type="NCBI Taxonomy" id="328185"/>
    <lineage>
        <taxon>Eukaryota</taxon>
        <taxon>Metazoa</taxon>
        <taxon>Ecdysozoa</taxon>
        <taxon>Arthropoda</taxon>
        <taxon>Hexapoda</taxon>
        <taxon>Insecta</taxon>
        <taxon>Pterygota</taxon>
        <taxon>Neoptera</taxon>
        <taxon>Paraneoptera</taxon>
        <taxon>Psocodea</taxon>
        <taxon>Troctomorpha</taxon>
        <taxon>Phthiraptera</taxon>
        <taxon>Amblycera</taxon>
        <taxon>Menoponidae</taxon>
        <taxon>Menopon</taxon>
    </lineage>
</organism>
<accession>A0AAW2ID83</accession>
<sequence>MELRFVLASTIFSAAIVVISCGNAHGEKHKLLVQVPTHIRQHVHTVYKIIKVPVFIKETKGRQDHHDGHEHEGTHKVEHTGKFEHQHLHKHLHEHQGELKASPLHHHHYHAHEGGVGVDHKHQGTVDHQYHGKVAHGHSGTVDHDHLGFVGHYHGGGVGHQHKGGVGHYHGGLVGHNHEGKVGHKHEGIVGHSHLGIVGHEHDGHVGHGHKGLVGHRHFGDVGHGHDGSVGHGHSGLVAHGHDGHTSHVHAGHIGHNHGGQKEHAHRNSYRDLQPLLSSEEADDQLEEKQALYAAKPIDKPGYYEYTVGSSGQTSTGPHPFSPVSSLGIDEVAASIGKAVGEQNHIHSDEVEDIGSNENDGSAVEYIDARLLQQHPHQYEVFEHPGF</sequence>
<evidence type="ECO:0008006" key="3">
    <source>
        <dbReference type="Google" id="ProtNLM"/>
    </source>
</evidence>
<gene>
    <name evidence="2" type="ORF">PYX00_001229</name>
</gene>
<dbReference type="EMBL" id="JARGDH010000001">
    <property type="protein sequence ID" value="KAL0279731.1"/>
    <property type="molecule type" value="Genomic_DNA"/>
</dbReference>
<dbReference type="PROSITE" id="PS51257">
    <property type="entry name" value="PROKAR_LIPOPROTEIN"/>
    <property type="match status" value="1"/>
</dbReference>
<protein>
    <recommendedName>
        <fullName evidence="3">Histidine-rich glycoprotein-like</fullName>
    </recommendedName>
</protein>
<comment type="caution">
    <text evidence="2">The sequence shown here is derived from an EMBL/GenBank/DDBJ whole genome shotgun (WGS) entry which is preliminary data.</text>
</comment>
<keyword evidence="1" id="KW-0732">Signal</keyword>
<name>A0AAW2ID83_9NEOP</name>
<dbReference type="AlphaFoldDB" id="A0AAW2ID83"/>
<feature type="signal peptide" evidence="1">
    <location>
        <begin position="1"/>
        <end position="26"/>
    </location>
</feature>
<evidence type="ECO:0000256" key="1">
    <source>
        <dbReference type="SAM" id="SignalP"/>
    </source>
</evidence>